<gene>
    <name evidence="1" type="ORF">CQA53_02335</name>
</gene>
<dbReference type="EMBL" id="NXLQ01000002">
    <property type="protein sequence ID" value="RDU67111.1"/>
    <property type="molecule type" value="Genomic_DNA"/>
</dbReference>
<keyword evidence="2" id="KW-1185">Reference proteome</keyword>
<accession>A0A3D8IR83</accession>
<dbReference type="RefSeq" id="WP_115542408.1">
    <property type="nucleotide sequence ID" value="NZ_NXLQ01000002.1"/>
</dbReference>
<sequence length="172" mass="20258">MKTFKEILTSQHFFDKSISNGYCTKKTLNFIIKSHNLQPLLHFIRPNIKKHILAVMVSKKDSEEILVGFKSHPVCIEFNKFHAKELLYRIHAKDSLAKALNLQEYKKIRGYVSKSYLQTYTIKEISEQDFHERANGDFINHAKIPEISNVFEEIRDVIKLNKRHIQNLQTFP</sequence>
<comment type="caution">
    <text evidence="1">The sequence shown here is derived from an EMBL/GenBank/DDBJ whole genome shotgun (WGS) entry which is preliminary data.</text>
</comment>
<dbReference type="OrthoDB" id="5329176at2"/>
<reference evidence="1 2" key="1">
    <citation type="submission" date="2018-04" db="EMBL/GenBank/DDBJ databases">
        <title>Novel Campyloabacter and Helicobacter Species and Strains.</title>
        <authorList>
            <person name="Mannion A.J."/>
            <person name="Shen Z."/>
            <person name="Fox J.G."/>
        </authorList>
    </citation>
    <scope>NUCLEOTIDE SEQUENCE [LARGE SCALE GENOMIC DNA]</scope>
    <source>
        <strain evidence="1 2">MIT 17-337</strain>
    </source>
</reference>
<evidence type="ECO:0000313" key="2">
    <source>
        <dbReference type="Proteomes" id="UP000256379"/>
    </source>
</evidence>
<name>A0A3D8IR83_9HELI</name>
<protein>
    <submittedName>
        <fullName evidence="1">Uncharacterized protein</fullName>
    </submittedName>
</protein>
<organism evidence="1 2">
    <name type="scientific">Helicobacter didelphidarum</name>
    <dbReference type="NCBI Taxonomy" id="2040648"/>
    <lineage>
        <taxon>Bacteria</taxon>
        <taxon>Pseudomonadati</taxon>
        <taxon>Campylobacterota</taxon>
        <taxon>Epsilonproteobacteria</taxon>
        <taxon>Campylobacterales</taxon>
        <taxon>Helicobacteraceae</taxon>
        <taxon>Helicobacter</taxon>
    </lineage>
</organism>
<proteinExistence type="predicted"/>
<dbReference type="AlphaFoldDB" id="A0A3D8IR83"/>
<dbReference type="Proteomes" id="UP000256379">
    <property type="component" value="Unassembled WGS sequence"/>
</dbReference>
<evidence type="ECO:0000313" key="1">
    <source>
        <dbReference type="EMBL" id="RDU67111.1"/>
    </source>
</evidence>